<dbReference type="PIRSF" id="PIRSF006356">
    <property type="entry name" value="Arg_deiminase"/>
    <property type="match status" value="1"/>
</dbReference>
<keyword evidence="3" id="KW-0963">Cytoplasm</keyword>
<dbReference type="EMBL" id="JAPWIE010000006">
    <property type="protein sequence ID" value="MCZ4552585.1"/>
    <property type="molecule type" value="Genomic_DNA"/>
</dbReference>
<proteinExistence type="inferred from homology"/>
<comment type="catalytic activity">
    <reaction evidence="3">
        <text>L-arginine + H2O = L-citrulline + NH4(+)</text>
        <dbReference type="Rhea" id="RHEA:19597"/>
        <dbReference type="ChEBI" id="CHEBI:15377"/>
        <dbReference type="ChEBI" id="CHEBI:28938"/>
        <dbReference type="ChEBI" id="CHEBI:32682"/>
        <dbReference type="ChEBI" id="CHEBI:57743"/>
        <dbReference type="EC" id="3.5.3.6"/>
    </reaction>
</comment>
<dbReference type="EC" id="3.5.3.6" evidence="3"/>
<comment type="pathway">
    <text evidence="3">Amino-acid degradation; L-arginine degradation via ADI pathway; carbamoyl phosphate from L-arginine: step 1/2.</text>
</comment>
<evidence type="ECO:0000313" key="6">
    <source>
        <dbReference type="Proteomes" id="UP001067235"/>
    </source>
</evidence>
<evidence type="ECO:0000256" key="3">
    <source>
        <dbReference type="HAMAP-Rule" id="MF_00242"/>
    </source>
</evidence>
<dbReference type="SUPFAM" id="SSF55909">
    <property type="entry name" value="Pentein"/>
    <property type="match status" value="1"/>
</dbReference>
<feature type="region of interest" description="Disordered" evidence="4">
    <location>
        <begin position="1"/>
        <end position="24"/>
    </location>
</feature>
<organism evidence="5 6">
    <name type="scientific">Gordonia rubripertincta</name>
    <name type="common">Rhodococcus corallinus</name>
    <dbReference type="NCBI Taxonomy" id="36822"/>
    <lineage>
        <taxon>Bacteria</taxon>
        <taxon>Bacillati</taxon>
        <taxon>Actinomycetota</taxon>
        <taxon>Actinomycetes</taxon>
        <taxon>Mycobacteriales</taxon>
        <taxon>Gordoniaceae</taxon>
        <taxon>Gordonia</taxon>
    </lineage>
</organism>
<dbReference type="Proteomes" id="UP001067235">
    <property type="component" value="Unassembled WGS sequence"/>
</dbReference>
<keyword evidence="2 3" id="KW-0378">Hydrolase</keyword>
<keyword evidence="3" id="KW-0056">Arginine metabolism</keyword>
<dbReference type="NCBIfam" id="TIGR01078">
    <property type="entry name" value="arcA"/>
    <property type="match status" value="1"/>
</dbReference>
<dbReference type="PRINTS" id="PR01466">
    <property type="entry name" value="ARGDEIMINASE"/>
</dbReference>
<dbReference type="RefSeq" id="WP_301573263.1">
    <property type="nucleotide sequence ID" value="NZ_JAPWIE010000006.1"/>
</dbReference>
<dbReference type="HAMAP" id="MF_00242">
    <property type="entry name" value="Arg_deiminase"/>
    <property type="match status" value="1"/>
</dbReference>
<keyword evidence="6" id="KW-1185">Reference proteome</keyword>
<reference evidence="5" key="1">
    <citation type="submission" date="2022-12" db="EMBL/GenBank/DDBJ databases">
        <authorList>
            <person name="Krivoruchko A.V."/>
            <person name="Elkin A."/>
        </authorList>
    </citation>
    <scope>NUCLEOTIDE SEQUENCE</scope>
    <source>
        <strain evidence="5">IEGM 1388</strain>
    </source>
</reference>
<dbReference type="InterPro" id="IPR003876">
    <property type="entry name" value="Arg_deiminase"/>
</dbReference>
<evidence type="ECO:0000256" key="2">
    <source>
        <dbReference type="ARBA" id="ARBA00022801"/>
    </source>
</evidence>
<gene>
    <name evidence="3 5" type="primary">arcA</name>
    <name evidence="5" type="ORF">O4213_21525</name>
</gene>
<comment type="caution">
    <text evidence="5">The sequence shown here is derived from an EMBL/GenBank/DDBJ whole genome shotgun (WGS) entry which is preliminary data.</text>
</comment>
<name>A0ABT4MZX9_GORRU</name>
<evidence type="ECO:0000256" key="4">
    <source>
        <dbReference type="SAM" id="MobiDB-lite"/>
    </source>
</evidence>
<evidence type="ECO:0000256" key="1">
    <source>
        <dbReference type="ARBA" id="ARBA00010206"/>
    </source>
</evidence>
<dbReference type="Gene3D" id="1.10.3930.10">
    <property type="entry name" value="Arginine deiminase"/>
    <property type="match status" value="1"/>
</dbReference>
<dbReference type="NCBIfam" id="NF002381">
    <property type="entry name" value="PRK01388.1"/>
    <property type="match status" value="1"/>
</dbReference>
<dbReference type="Gene3D" id="3.75.10.10">
    <property type="entry name" value="L-arginine/glycine Amidinotransferase, Chain A"/>
    <property type="match status" value="1"/>
</dbReference>
<feature type="compositionally biased region" description="Low complexity" evidence="4">
    <location>
        <begin position="1"/>
        <end position="16"/>
    </location>
</feature>
<evidence type="ECO:0000313" key="5">
    <source>
        <dbReference type="EMBL" id="MCZ4552585.1"/>
    </source>
</evidence>
<comment type="subcellular location">
    <subcellularLocation>
        <location evidence="3">Cytoplasm</location>
    </subcellularLocation>
</comment>
<dbReference type="PANTHER" id="PTHR47271:SF2">
    <property type="entry name" value="ARGININE DEIMINASE"/>
    <property type="match status" value="1"/>
</dbReference>
<dbReference type="PANTHER" id="PTHR47271">
    <property type="entry name" value="ARGININE DEIMINASE"/>
    <property type="match status" value="1"/>
</dbReference>
<accession>A0ABT4MZX9</accession>
<dbReference type="GO" id="GO:0016990">
    <property type="term" value="F:arginine deiminase activity"/>
    <property type="evidence" value="ECO:0007669"/>
    <property type="project" value="UniProtKB-EC"/>
</dbReference>
<sequence>MSEVSGSGVSGSGASSPEQSVLGANSEVGRLRTVMLHRPGDELRRLTPRNSDQLLFDGLPWVDRAQEEHDAFAEVLTGRGVEVLLLGDLLTETFETSGAARMQGIAAAVSPRRLGHHLAQDLSTELRGLSANDLARVLMAGMTFDEMPESAATVRSSLVWRMHHGAEFAIDPLPNLLFTRDSSFWIGDRFAITSLALPARVRETSLTDLIYAHHPRFLGVRRAYESHTAPVEGGDVLLLAPGVVAVGVGERTTPAGAEALARSLFDDNLAHTVLAVPIEQRRASMHLDTVCTMVDTDAVVMYPVIQDTLSAFTIHSGDSVSVTGPQPFVEAAAEAMGIEKLRVIDTGLDAVTAEREQWDDGNNTLALAPGVVVAYDRNVETNRRLEDSGIEVLTIAGSELGSGRGGPRCMSCPVSRDRL</sequence>
<feature type="active site" description="Amidino-cysteine intermediate" evidence="3">
    <location>
        <position position="409"/>
    </location>
</feature>
<comment type="similarity">
    <text evidence="1 3">Belongs to the arginine deiminase family.</text>
</comment>
<protein>
    <recommendedName>
        <fullName evidence="3">Arginine deiminase</fullName>
        <shortName evidence="3">ADI</shortName>
        <ecNumber evidence="3">3.5.3.6</ecNumber>
    </recommendedName>
    <alternativeName>
        <fullName evidence="3">Arginine dihydrolase</fullName>
        <shortName evidence="3">AD</shortName>
    </alternativeName>
</protein>
<dbReference type="Pfam" id="PF02274">
    <property type="entry name" value="ADI"/>
    <property type="match status" value="1"/>
</dbReference>